<dbReference type="RefSeq" id="WP_159443630.1">
    <property type="nucleotide sequence ID" value="NZ_FUWX01000021.1"/>
</dbReference>
<keyword evidence="2" id="KW-1185">Reference proteome</keyword>
<protein>
    <submittedName>
        <fullName evidence="1">Phage tail protein, P2 protein I family</fullName>
    </submittedName>
</protein>
<dbReference type="Proteomes" id="UP000191153">
    <property type="component" value="Unassembled WGS sequence"/>
</dbReference>
<sequence>MNKNQIYNLFPENLKKYKNISDITSIFSDQLAQVDNSIDLLKIYLDMQNLSDKVLDELAWHWNVEFYSTELQKSKKIEMIKRSYLHHIKKGTVGALESALKAIVSNLEVKEWYEYGGVPYTFRLIVAGEMLTEEEISTVYKLVSIYKNVRSELDGFIISKENKPLINFNSGIHDYKKITNKFVG</sequence>
<proteinExistence type="predicted"/>
<dbReference type="AlphaFoldDB" id="A0A1T4QDN6"/>
<dbReference type="Pfam" id="PF09684">
    <property type="entry name" value="Tail_P2_I"/>
    <property type="match status" value="1"/>
</dbReference>
<evidence type="ECO:0000313" key="1">
    <source>
        <dbReference type="EMBL" id="SKA01930.1"/>
    </source>
</evidence>
<dbReference type="EMBL" id="FUWX01000021">
    <property type="protein sequence ID" value="SKA01930.1"/>
    <property type="molecule type" value="Genomic_DNA"/>
</dbReference>
<dbReference type="STRING" id="180163.SAMN02745174_02295"/>
<evidence type="ECO:0000313" key="2">
    <source>
        <dbReference type="Proteomes" id="UP000191153"/>
    </source>
</evidence>
<organism evidence="1 2">
    <name type="scientific">Cetobacterium ceti</name>
    <dbReference type="NCBI Taxonomy" id="180163"/>
    <lineage>
        <taxon>Bacteria</taxon>
        <taxon>Fusobacteriati</taxon>
        <taxon>Fusobacteriota</taxon>
        <taxon>Fusobacteriia</taxon>
        <taxon>Fusobacteriales</taxon>
        <taxon>Fusobacteriaceae</taxon>
        <taxon>Cetobacterium</taxon>
    </lineage>
</organism>
<dbReference type="NCBIfam" id="TIGR01634">
    <property type="entry name" value="tail_P2_I"/>
    <property type="match status" value="1"/>
</dbReference>
<dbReference type="InterPro" id="IPR006521">
    <property type="entry name" value="Tail_protein_I"/>
</dbReference>
<name>A0A1T4QDN6_9FUSO</name>
<reference evidence="1 2" key="1">
    <citation type="submission" date="2017-02" db="EMBL/GenBank/DDBJ databases">
        <authorList>
            <person name="Peterson S.W."/>
        </authorList>
    </citation>
    <scope>NUCLEOTIDE SEQUENCE [LARGE SCALE GENOMIC DNA]</scope>
    <source>
        <strain evidence="1 2">ATCC 700028</strain>
    </source>
</reference>
<gene>
    <name evidence="1" type="ORF">SAMN02745174_02295</name>
</gene>
<dbReference type="OrthoDB" id="90759at2"/>
<accession>A0A1T4QDN6</accession>